<evidence type="ECO:0000256" key="2">
    <source>
        <dbReference type="SAM" id="Phobius"/>
    </source>
</evidence>
<proteinExistence type="predicted"/>
<evidence type="ECO:0000313" key="3">
    <source>
        <dbReference type="EMBL" id="WOL02619.1"/>
    </source>
</evidence>
<feature type="compositionally biased region" description="Low complexity" evidence="1">
    <location>
        <begin position="78"/>
        <end position="88"/>
    </location>
</feature>
<name>A0AAQ3K6F3_9LILI</name>
<dbReference type="Proteomes" id="UP001327560">
    <property type="component" value="Chromosome 3"/>
</dbReference>
<keyword evidence="2" id="KW-0472">Membrane</keyword>
<dbReference type="EMBL" id="CP136892">
    <property type="protein sequence ID" value="WOL02619.1"/>
    <property type="molecule type" value="Genomic_DNA"/>
</dbReference>
<dbReference type="PANTHER" id="PTHR34268:SF8">
    <property type="entry name" value="FAE DOMAIN-CONTAINING PROTEIN"/>
    <property type="match status" value="1"/>
</dbReference>
<accession>A0AAQ3K6F3</accession>
<feature type="transmembrane region" description="Helical" evidence="2">
    <location>
        <begin position="17"/>
        <end position="35"/>
    </location>
</feature>
<keyword evidence="2" id="KW-1133">Transmembrane helix</keyword>
<feature type="region of interest" description="Disordered" evidence="1">
    <location>
        <begin position="70"/>
        <end position="101"/>
    </location>
</feature>
<evidence type="ECO:0000313" key="4">
    <source>
        <dbReference type="Proteomes" id="UP001327560"/>
    </source>
</evidence>
<dbReference type="AlphaFoldDB" id="A0AAQ3K6F3"/>
<keyword evidence="2" id="KW-0812">Transmembrane</keyword>
<evidence type="ECO:0000256" key="1">
    <source>
        <dbReference type="SAM" id="MobiDB-lite"/>
    </source>
</evidence>
<organism evidence="3 4">
    <name type="scientific">Canna indica</name>
    <name type="common">Indian-shot</name>
    <dbReference type="NCBI Taxonomy" id="4628"/>
    <lineage>
        <taxon>Eukaryota</taxon>
        <taxon>Viridiplantae</taxon>
        <taxon>Streptophyta</taxon>
        <taxon>Embryophyta</taxon>
        <taxon>Tracheophyta</taxon>
        <taxon>Spermatophyta</taxon>
        <taxon>Magnoliopsida</taxon>
        <taxon>Liliopsida</taxon>
        <taxon>Zingiberales</taxon>
        <taxon>Cannaceae</taxon>
        <taxon>Canna</taxon>
    </lineage>
</organism>
<dbReference type="PANTHER" id="PTHR34268">
    <property type="entry name" value="OS01G0321850 PROTEIN"/>
    <property type="match status" value="1"/>
</dbReference>
<protein>
    <submittedName>
        <fullName evidence="3">Uncharacterized protein</fullName>
    </submittedName>
</protein>
<sequence length="101" mass="10908">MMGAMDGFNSGSGLSDVMMKVVMFAVVQALVYLILTKSSKIFSRDETRRSLSFRPARSVSVRRLLALISDMPPGGELSPSSPSPSASRSRLDQSPSGIRKN</sequence>
<gene>
    <name evidence="3" type="ORF">Cni_G11338</name>
</gene>
<reference evidence="3 4" key="1">
    <citation type="submission" date="2023-10" db="EMBL/GenBank/DDBJ databases">
        <title>Chromosome-scale genome assembly provides insights into flower coloration mechanisms of Canna indica.</title>
        <authorList>
            <person name="Li C."/>
        </authorList>
    </citation>
    <scope>NUCLEOTIDE SEQUENCE [LARGE SCALE GENOMIC DNA]</scope>
    <source>
        <tissue evidence="3">Flower</tissue>
    </source>
</reference>
<keyword evidence="4" id="KW-1185">Reference proteome</keyword>
<feature type="compositionally biased region" description="Polar residues" evidence="1">
    <location>
        <begin position="92"/>
        <end position="101"/>
    </location>
</feature>